<dbReference type="SUPFAM" id="SSF47413">
    <property type="entry name" value="lambda repressor-like DNA-binding domains"/>
    <property type="match status" value="1"/>
</dbReference>
<sequence length="139" mass="15721">MTISGPSHPSTPDPNRHPLAQIRAARGWSYQQLARLIAARARTQGIGMAAERQKVWRWEHRGVTPDRATQRILAEILGVPPEQRAARPWPAWLPTVQPAPCACDNAELRRELAEARVRLAELTCQAQQRPACRTLQRQR</sequence>
<dbReference type="InterPro" id="IPR001387">
    <property type="entry name" value="Cro/C1-type_HTH"/>
</dbReference>
<protein>
    <submittedName>
        <fullName evidence="1">Regulatory protein</fullName>
    </submittedName>
</protein>
<dbReference type="KEGG" id="fal:FRAAL6322"/>
<dbReference type="GO" id="GO:0003677">
    <property type="term" value="F:DNA binding"/>
    <property type="evidence" value="ECO:0007669"/>
    <property type="project" value="InterPro"/>
</dbReference>
<evidence type="ECO:0000313" key="2">
    <source>
        <dbReference type="Proteomes" id="UP000000657"/>
    </source>
</evidence>
<dbReference type="InterPro" id="IPR010982">
    <property type="entry name" value="Lambda_DNA-bd_dom_sf"/>
</dbReference>
<dbReference type="HOGENOM" id="CLU_1842188_0_0_11"/>
<keyword evidence="2" id="KW-1185">Reference proteome</keyword>
<organism evidence="1 2">
    <name type="scientific">Frankia alni (strain DSM 45986 / CECT 9034 / ACN14a)</name>
    <dbReference type="NCBI Taxonomy" id="326424"/>
    <lineage>
        <taxon>Bacteria</taxon>
        <taxon>Bacillati</taxon>
        <taxon>Actinomycetota</taxon>
        <taxon>Actinomycetes</taxon>
        <taxon>Frankiales</taxon>
        <taxon>Frankiaceae</taxon>
        <taxon>Frankia</taxon>
    </lineage>
</organism>
<dbReference type="Proteomes" id="UP000000657">
    <property type="component" value="Chromosome"/>
</dbReference>
<proteinExistence type="predicted"/>
<dbReference type="CDD" id="cd00093">
    <property type="entry name" value="HTH_XRE"/>
    <property type="match status" value="1"/>
</dbReference>
<dbReference type="Gene3D" id="1.10.260.40">
    <property type="entry name" value="lambda repressor-like DNA-binding domains"/>
    <property type="match status" value="1"/>
</dbReference>
<reference evidence="1 2" key="1">
    <citation type="journal article" date="2007" name="Genome Res.">
        <title>Genome characteristics of facultatively symbiotic Frankia sp. strains reflect host range and host plant biogeography.</title>
        <authorList>
            <person name="Normand P."/>
            <person name="Lapierre P."/>
            <person name="Tisa L.S."/>
            <person name="Gogarten J.P."/>
            <person name="Alloisio N."/>
            <person name="Bagnarol E."/>
            <person name="Bassi C.A."/>
            <person name="Berry A.M."/>
            <person name="Bickhart D.M."/>
            <person name="Choisne N."/>
            <person name="Couloux A."/>
            <person name="Cournoyer B."/>
            <person name="Cruveiller S."/>
            <person name="Daubin V."/>
            <person name="Demange N."/>
            <person name="Francino M.P."/>
            <person name="Goltsman E."/>
            <person name="Huang Y."/>
            <person name="Kopp O.R."/>
            <person name="Labarre L."/>
            <person name="Lapidus A."/>
            <person name="Lavire C."/>
            <person name="Marechal J."/>
            <person name="Martinez M."/>
            <person name="Mastronunzio J.E."/>
            <person name="Mullin B.C."/>
            <person name="Niemann J."/>
            <person name="Pujic P."/>
            <person name="Rawnsley T."/>
            <person name="Rouy Z."/>
            <person name="Schenowitz C."/>
            <person name="Sellstedt A."/>
            <person name="Tavares F."/>
            <person name="Tomkins J.P."/>
            <person name="Vallenet D."/>
            <person name="Valverde C."/>
            <person name="Wall L.G."/>
            <person name="Wang Y."/>
            <person name="Medigue C."/>
            <person name="Benson D.R."/>
        </authorList>
    </citation>
    <scope>NUCLEOTIDE SEQUENCE [LARGE SCALE GENOMIC DNA]</scope>
    <source>
        <strain evidence="2">DSM 45986 / CECT 9034 / ACN14a</strain>
    </source>
</reference>
<dbReference type="AlphaFoldDB" id="Q0RC82"/>
<dbReference type="EMBL" id="CT573213">
    <property type="protein sequence ID" value="CAJ64945.1"/>
    <property type="molecule type" value="Genomic_DNA"/>
</dbReference>
<evidence type="ECO:0000313" key="1">
    <source>
        <dbReference type="EMBL" id="CAJ64945.1"/>
    </source>
</evidence>
<dbReference type="RefSeq" id="WP_011607370.1">
    <property type="nucleotide sequence ID" value="NC_008278.1"/>
</dbReference>
<gene>
    <name evidence="1" type="ordered locus">FRAAL6322</name>
</gene>
<dbReference type="STRING" id="326424.FRAAL6322"/>
<name>Q0RC82_FRAAA</name>
<accession>Q0RC82</accession>